<dbReference type="AlphaFoldDB" id="A0AAV9IXG8"/>
<dbReference type="Gene3D" id="2.10.109.10">
    <property type="entry name" value="Umud Fragment, subunit A"/>
    <property type="match status" value="1"/>
</dbReference>
<evidence type="ECO:0000259" key="1">
    <source>
        <dbReference type="Pfam" id="PF10502"/>
    </source>
</evidence>
<dbReference type="InterPro" id="IPR036286">
    <property type="entry name" value="LexA/Signal_pep-like_sf"/>
</dbReference>
<gene>
    <name evidence="2" type="ORF">CDCA_CDCA10G3007</name>
</gene>
<dbReference type="GO" id="GO:0006465">
    <property type="term" value="P:signal peptide processing"/>
    <property type="evidence" value="ECO:0007669"/>
    <property type="project" value="InterPro"/>
</dbReference>
<protein>
    <recommendedName>
        <fullName evidence="1">Peptidase S26 domain-containing protein</fullName>
    </recommendedName>
</protein>
<proteinExistence type="predicted"/>
<reference evidence="2 3" key="1">
    <citation type="submission" date="2022-07" db="EMBL/GenBank/DDBJ databases">
        <title>Genome-wide signatures of adaptation to extreme environments.</title>
        <authorList>
            <person name="Cho C.H."/>
            <person name="Yoon H.S."/>
        </authorList>
    </citation>
    <scope>NUCLEOTIDE SEQUENCE [LARGE SCALE GENOMIC DNA]</scope>
    <source>
        <strain evidence="2 3">DBV 063 E5</strain>
    </source>
</reference>
<organism evidence="2 3">
    <name type="scientific">Cyanidium caldarium</name>
    <name type="common">Red alga</name>
    <dbReference type="NCBI Taxonomy" id="2771"/>
    <lineage>
        <taxon>Eukaryota</taxon>
        <taxon>Rhodophyta</taxon>
        <taxon>Bangiophyceae</taxon>
        <taxon>Cyanidiales</taxon>
        <taxon>Cyanidiaceae</taxon>
        <taxon>Cyanidium</taxon>
    </lineage>
</organism>
<comment type="caution">
    <text evidence="2">The sequence shown here is derived from an EMBL/GenBank/DDBJ whole genome shotgun (WGS) entry which is preliminary data.</text>
</comment>
<evidence type="ECO:0000313" key="3">
    <source>
        <dbReference type="Proteomes" id="UP001301350"/>
    </source>
</evidence>
<dbReference type="PANTHER" id="PTHR47040">
    <property type="entry name" value="OSJNBA0068L06.9 PROTEIN"/>
    <property type="match status" value="1"/>
</dbReference>
<accession>A0AAV9IXG8</accession>
<dbReference type="Pfam" id="PF10502">
    <property type="entry name" value="Peptidase_S26"/>
    <property type="match status" value="1"/>
</dbReference>
<keyword evidence="3" id="KW-1185">Reference proteome</keyword>
<dbReference type="InterPro" id="IPR053307">
    <property type="entry name" value="Mitochondrial_IM_protease"/>
</dbReference>
<dbReference type="GO" id="GO:0004252">
    <property type="term" value="F:serine-type endopeptidase activity"/>
    <property type="evidence" value="ECO:0007669"/>
    <property type="project" value="InterPro"/>
</dbReference>
<dbReference type="EMBL" id="JANCYW010000010">
    <property type="protein sequence ID" value="KAK4536982.1"/>
    <property type="molecule type" value="Genomic_DNA"/>
</dbReference>
<dbReference type="InterPro" id="IPR019533">
    <property type="entry name" value="Peptidase_S26"/>
</dbReference>
<dbReference type="SUPFAM" id="SSF51306">
    <property type="entry name" value="LexA/Signal peptidase"/>
    <property type="match status" value="2"/>
</dbReference>
<sequence length="303" mass="33999">MTALRQLAYWALRFQEAVDAALLAEHRRRGVDKAFGWGGTRWRAMMQVLRSGTSKERQAFVSTVLDEMSRPVSYTATLSGNSMAPTLNAHIDSPFRAGERLVVRRLWSVPGATAVSQTAPWRWWSQWMPNRGSHLIAHRGDIVVVVDPEDGQRKFVRRVVAVQGDELVCEDVSEQRQVLRLERDEYWVMRDNDADMDEEVARLRQVAAAERVDTEPAASATSDNAGANAAADKLPLEAQVNLLRILRRDSRNFGPVTADHIVGRVVYAIRNEADHGRVQNSGESMQRDSVILAVELQQLLGMC</sequence>
<feature type="domain" description="Peptidase S26" evidence="1">
    <location>
        <begin position="109"/>
        <end position="171"/>
    </location>
</feature>
<dbReference type="PANTHER" id="PTHR47040:SF1">
    <property type="entry name" value="MITOCHONDRIAL ATP-INDEPENDENT INNER MEMBRANE PROTEASE SUBUNIT 2"/>
    <property type="match status" value="1"/>
</dbReference>
<dbReference type="Proteomes" id="UP001301350">
    <property type="component" value="Unassembled WGS sequence"/>
</dbReference>
<name>A0AAV9IXG8_CYACA</name>
<dbReference type="CDD" id="cd06530">
    <property type="entry name" value="S26_SPase_I"/>
    <property type="match status" value="1"/>
</dbReference>
<evidence type="ECO:0000313" key="2">
    <source>
        <dbReference type="EMBL" id="KAK4536982.1"/>
    </source>
</evidence>